<reference evidence="4 5" key="1">
    <citation type="submission" date="2023-08" db="EMBL/GenBank/DDBJ databases">
        <authorList>
            <person name="Girao M."/>
            <person name="Carvalho M.F."/>
        </authorList>
    </citation>
    <scope>NUCLEOTIDE SEQUENCE [LARGE SCALE GENOMIC DNA]</scope>
    <source>
        <strain evidence="4 5">CC-R104</strain>
    </source>
</reference>
<dbReference type="InterPro" id="IPR005561">
    <property type="entry name" value="ANTAR"/>
</dbReference>
<evidence type="ECO:0000313" key="4">
    <source>
        <dbReference type="EMBL" id="MEE2033401.1"/>
    </source>
</evidence>
<accession>A0ABU7JTQ0</accession>
<proteinExistence type="predicted"/>
<dbReference type="Pfam" id="PF13185">
    <property type="entry name" value="GAF_2"/>
    <property type="match status" value="1"/>
</dbReference>
<dbReference type="Gene3D" id="1.10.10.10">
    <property type="entry name" value="Winged helix-like DNA-binding domain superfamily/Winged helix DNA-binding domain"/>
    <property type="match status" value="1"/>
</dbReference>
<evidence type="ECO:0000313" key="5">
    <source>
        <dbReference type="Proteomes" id="UP001331936"/>
    </source>
</evidence>
<dbReference type="EMBL" id="JAUZMZ010000081">
    <property type="protein sequence ID" value="MEE2033401.1"/>
    <property type="molecule type" value="Genomic_DNA"/>
</dbReference>
<organism evidence="4 5">
    <name type="scientific">Rhodococcus chondri</name>
    <dbReference type="NCBI Taxonomy" id="3065941"/>
    <lineage>
        <taxon>Bacteria</taxon>
        <taxon>Bacillati</taxon>
        <taxon>Actinomycetota</taxon>
        <taxon>Actinomycetes</taxon>
        <taxon>Mycobacteriales</taxon>
        <taxon>Nocardiaceae</taxon>
        <taxon>Rhodococcus</taxon>
    </lineage>
</organism>
<keyword evidence="2" id="KW-0804">Transcription</keyword>
<keyword evidence="5" id="KW-1185">Reference proteome</keyword>
<protein>
    <submittedName>
        <fullName evidence="4">GAF and ANTAR domain-containing protein</fullName>
    </submittedName>
</protein>
<dbReference type="SMART" id="SM01012">
    <property type="entry name" value="ANTAR"/>
    <property type="match status" value="1"/>
</dbReference>
<dbReference type="InterPro" id="IPR036388">
    <property type="entry name" value="WH-like_DNA-bd_sf"/>
</dbReference>
<evidence type="ECO:0000259" key="3">
    <source>
        <dbReference type="PROSITE" id="PS50921"/>
    </source>
</evidence>
<dbReference type="PIRSF" id="PIRSF036625">
    <property type="entry name" value="GAF_ANTAR"/>
    <property type="match status" value="1"/>
</dbReference>
<dbReference type="SUPFAM" id="SSF55781">
    <property type="entry name" value="GAF domain-like"/>
    <property type="match status" value="1"/>
</dbReference>
<dbReference type="Gene3D" id="3.30.450.40">
    <property type="match status" value="1"/>
</dbReference>
<dbReference type="Proteomes" id="UP001331936">
    <property type="component" value="Unassembled WGS sequence"/>
</dbReference>
<dbReference type="Pfam" id="PF03861">
    <property type="entry name" value="ANTAR"/>
    <property type="match status" value="1"/>
</dbReference>
<dbReference type="PROSITE" id="PS50921">
    <property type="entry name" value="ANTAR"/>
    <property type="match status" value="1"/>
</dbReference>
<dbReference type="InterPro" id="IPR012074">
    <property type="entry name" value="GAF_ANTAR"/>
</dbReference>
<evidence type="ECO:0000256" key="2">
    <source>
        <dbReference type="ARBA" id="ARBA00023163"/>
    </source>
</evidence>
<keyword evidence="1" id="KW-0805">Transcription regulation</keyword>
<sequence length="233" mass="25086">MSKDRELVATLSQFTRQLLSTFEVHAALASLVSNVTQALDLIGCGVSLQADGRLKFITAAVDTVTVMERCQERYQQGPCEAAYAQGVIVAVTDVRTLTTEWPEFAAEAKRVGVAGAAGIPIRLGDVKIGALNLYAAHPRVWTADELAIAQLLADVAAAHIVSADRVRQLEDLTGQLRSALSSRVIIEQAKGIIAEARGINPDKAFDRIRAHARSHQVSVREVARAIIEVGLRV</sequence>
<feature type="domain" description="ANTAR" evidence="3">
    <location>
        <begin position="166"/>
        <end position="227"/>
    </location>
</feature>
<evidence type="ECO:0000256" key="1">
    <source>
        <dbReference type="ARBA" id="ARBA00023015"/>
    </source>
</evidence>
<gene>
    <name evidence="4" type="ORF">Q8814_14965</name>
</gene>
<comment type="caution">
    <text evidence="4">The sequence shown here is derived from an EMBL/GenBank/DDBJ whole genome shotgun (WGS) entry which is preliminary data.</text>
</comment>
<dbReference type="InterPro" id="IPR003018">
    <property type="entry name" value="GAF"/>
</dbReference>
<dbReference type="InterPro" id="IPR029016">
    <property type="entry name" value="GAF-like_dom_sf"/>
</dbReference>
<dbReference type="SMART" id="SM00065">
    <property type="entry name" value="GAF"/>
    <property type="match status" value="1"/>
</dbReference>
<dbReference type="RefSeq" id="WP_330152806.1">
    <property type="nucleotide sequence ID" value="NZ_JAUZMZ010000081.1"/>
</dbReference>
<name>A0ABU7JTQ0_9NOCA</name>